<organism evidence="5 6">
    <name type="scientific">Cudoniella acicularis</name>
    <dbReference type="NCBI Taxonomy" id="354080"/>
    <lineage>
        <taxon>Eukaryota</taxon>
        <taxon>Fungi</taxon>
        <taxon>Dikarya</taxon>
        <taxon>Ascomycota</taxon>
        <taxon>Pezizomycotina</taxon>
        <taxon>Leotiomycetes</taxon>
        <taxon>Helotiales</taxon>
        <taxon>Tricladiaceae</taxon>
        <taxon>Cudoniella</taxon>
    </lineage>
</organism>
<dbReference type="GO" id="GO:0006338">
    <property type="term" value="P:chromatin remodeling"/>
    <property type="evidence" value="ECO:0007669"/>
    <property type="project" value="InterPro"/>
</dbReference>
<dbReference type="AlphaFoldDB" id="A0A8H4RA77"/>
<dbReference type="InterPro" id="IPR039723">
    <property type="entry name" value="Vps71/ZNHIT1"/>
</dbReference>
<evidence type="ECO:0000256" key="4">
    <source>
        <dbReference type="SAM" id="MobiDB-lite"/>
    </source>
</evidence>
<keyword evidence="2" id="KW-0863">Zinc-finger</keyword>
<keyword evidence="6" id="KW-1185">Reference proteome</keyword>
<keyword evidence="3" id="KW-0862">Zinc</keyword>
<proteinExistence type="predicted"/>
<dbReference type="PANTHER" id="PTHR13093">
    <property type="entry name" value="ZINC FINGER HIT DOMAIN CONTAINING PROTEIN 1"/>
    <property type="match status" value="1"/>
</dbReference>
<reference evidence="5 6" key="1">
    <citation type="submission" date="2020-03" db="EMBL/GenBank/DDBJ databases">
        <title>Draft Genome Sequence of Cudoniella acicularis.</title>
        <authorList>
            <person name="Buettner E."/>
            <person name="Kellner H."/>
        </authorList>
    </citation>
    <scope>NUCLEOTIDE SEQUENCE [LARGE SCALE GENOMIC DNA]</scope>
    <source>
        <strain evidence="5 6">DSM 108380</strain>
    </source>
</reference>
<sequence length="285" mass="30526">MDFGVLEVANSKAPAAPGWAYVPDTGVNASVTALQPRKRARNQTGTPHDTTAKQDAKILRELAALDRENHKDVSIPVPIRHRDNAGRISHGKVTPGVRKILQSQKTFANHLVDYEALSALKPAATAAASSQPSSIPSTPTVRAAPATAAAPHLTSKGTRSHKKKDPNAVVASTPLRRVSTVSHATNTPQAIKADPDIPMLDAPITLCQGSSPDPAPHPGDKDPLLISRIPGMPSQEEIEKLLAAPPLSYTETTGSWTAEDRRKPVRQFCEVCGYWGRVRCMRYGA</sequence>
<evidence type="ECO:0000256" key="2">
    <source>
        <dbReference type="ARBA" id="ARBA00022771"/>
    </source>
</evidence>
<evidence type="ECO:0000313" key="5">
    <source>
        <dbReference type="EMBL" id="KAF4625793.1"/>
    </source>
</evidence>
<dbReference type="OrthoDB" id="74807at2759"/>
<gene>
    <name evidence="5" type="ORF">G7Y89_g12374</name>
</gene>
<dbReference type="GO" id="GO:0008270">
    <property type="term" value="F:zinc ion binding"/>
    <property type="evidence" value="ECO:0007669"/>
    <property type="project" value="UniProtKB-KW"/>
</dbReference>
<keyword evidence="1" id="KW-0479">Metal-binding</keyword>
<feature type="region of interest" description="Disordered" evidence="4">
    <location>
        <begin position="128"/>
        <end position="195"/>
    </location>
</feature>
<feature type="compositionally biased region" description="Low complexity" evidence="4">
    <location>
        <begin position="128"/>
        <end position="151"/>
    </location>
</feature>
<dbReference type="EMBL" id="JAAMPI010001293">
    <property type="protein sequence ID" value="KAF4625793.1"/>
    <property type="molecule type" value="Genomic_DNA"/>
</dbReference>
<protein>
    <submittedName>
        <fullName evidence="5">Uncharacterized protein</fullName>
    </submittedName>
</protein>
<accession>A0A8H4RA77</accession>
<evidence type="ECO:0000313" key="6">
    <source>
        <dbReference type="Proteomes" id="UP000566819"/>
    </source>
</evidence>
<comment type="caution">
    <text evidence="5">The sequence shown here is derived from an EMBL/GenBank/DDBJ whole genome shotgun (WGS) entry which is preliminary data.</text>
</comment>
<feature type="compositionally biased region" description="Polar residues" evidence="4">
    <location>
        <begin position="179"/>
        <end position="189"/>
    </location>
</feature>
<dbReference type="Proteomes" id="UP000566819">
    <property type="component" value="Unassembled WGS sequence"/>
</dbReference>
<feature type="region of interest" description="Disordered" evidence="4">
    <location>
        <begin position="202"/>
        <end position="221"/>
    </location>
</feature>
<feature type="region of interest" description="Disordered" evidence="4">
    <location>
        <begin position="33"/>
        <end position="52"/>
    </location>
</feature>
<evidence type="ECO:0000256" key="3">
    <source>
        <dbReference type="ARBA" id="ARBA00022833"/>
    </source>
</evidence>
<evidence type="ECO:0000256" key="1">
    <source>
        <dbReference type="ARBA" id="ARBA00022723"/>
    </source>
</evidence>
<name>A0A8H4RA77_9HELO</name>